<dbReference type="Proteomes" id="UP001165065">
    <property type="component" value="Unassembled WGS sequence"/>
</dbReference>
<keyword evidence="1" id="KW-0472">Membrane</keyword>
<reference evidence="4" key="1">
    <citation type="journal article" date="2023" name="Commun. Biol.">
        <title>Genome analysis of Parmales, the sister group of diatoms, reveals the evolutionary specialization of diatoms from phago-mixotrophs to photoautotrophs.</title>
        <authorList>
            <person name="Ban H."/>
            <person name="Sato S."/>
            <person name="Yoshikawa S."/>
            <person name="Yamada K."/>
            <person name="Nakamura Y."/>
            <person name="Ichinomiya M."/>
            <person name="Sato N."/>
            <person name="Blanc-Mathieu R."/>
            <person name="Endo H."/>
            <person name="Kuwata A."/>
            <person name="Ogata H."/>
        </authorList>
    </citation>
    <scope>NUCLEOTIDE SEQUENCE [LARGE SCALE GENOMIC DNA]</scope>
</reference>
<evidence type="ECO:0000256" key="1">
    <source>
        <dbReference type="SAM" id="Phobius"/>
    </source>
</evidence>
<dbReference type="GO" id="GO:0016747">
    <property type="term" value="F:acyltransferase activity, transferring groups other than amino-acyl groups"/>
    <property type="evidence" value="ECO:0007669"/>
    <property type="project" value="InterPro"/>
</dbReference>
<feature type="transmembrane region" description="Helical" evidence="1">
    <location>
        <begin position="125"/>
        <end position="144"/>
    </location>
</feature>
<protein>
    <recommendedName>
        <fullName evidence="2">Acyltransferase 3 domain-containing protein</fullName>
    </recommendedName>
</protein>
<comment type="caution">
    <text evidence="3">The sequence shown here is derived from an EMBL/GenBank/DDBJ whole genome shotgun (WGS) entry which is preliminary data.</text>
</comment>
<feature type="transmembrane region" description="Helical" evidence="1">
    <location>
        <begin position="265"/>
        <end position="285"/>
    </location>
</feature>
<dbReference type="PANTHER" id="PTHR11161:SF0">
    <property type="entry name" value="O-ACYLTRANSFERASE LIKE PROTEIN"/>
    <property type="match status" value="1"/>
</dbReference>
<feature type="transmembrane region" description="Helical" evidence="1">
    <location>
        <begin position="339"/>
        <end position="358"/>
    </location>
</feature>
<evidence type="ECO:0000259" key="2">
    <source>
        <dbReference type="Pfam" id="PF01757"/>
    </source>
</evidence>
<dbReference type="OrthoDB" id="207378at2759"/>
<organism evidence="3 4">
    <name type="scientific">Triparma columacea</name>
    <dbReference type="NCBI Taxonomy" id="722753"/>
    <lineage>
        <taxon>Eukaryota</taxon>
        <taxon>Sar</taxon>
        <taxon>Stramenopiles</taxon>
        <taxon>Ochrophyta</taxon>
        <taxon>Bolidophyceae</taxon>
        <taxon>Parmales</taxon>
        <taxon>Triparmaceae</taxon>
        <taxon>Triparma</taxon>
    </lineage>
</organism>
<feature type="domain" description="Acyltransferase 3" evidence="2">
    <location>
        <begin position="79"/>
        <end position="476"/>
    </location>
</feature>
<dbReference type="PANTHER" id="PTHR11161">
    <property type="entry name" value="O-ACYLTRANSFERASE"/>
    <property type="match status" value="1"/>
</dbReference>
<evidence type="ECO:0000313" key="4">
    <source>
        <dbReference type="Proteomes" id="UP001165065"/>
    </source>
</evidence>
<gene>
    <name evidence="3" type="ORF">TrCOL_g10941</name>
</gene>
<evidence type="ECO:0000313" key="3">
    <source>
        <dbReference type="EMBL" id="GMI45793.1"/>
    </source>
</evidence>
<keyword evidence="4" id="KW-1185">Reference proteome</keyword>
<feature type="transmembrane region" description="Helical" evidence="1">
    <location>
        <begin position="85"/>
        <end position="105"/>
    </location>
</feature>
<name>A0A9W7LDC9_9STRA</name>
<dbReference type="InterPro" id="IPR052728">
    <property type="entry name" value="O2_lipid_transport_reg"/>
</dbReference>
<feature type="transmembrane region" description="Helical" evidence="1">
    <location>
        <begin position="156"/>
        <end position="183"/>
    </location>
</feature>
<keyword evidence="1" id="KW-0812">Transmembrane</keyword>
<proteinExistence type="predicted"/>
<dbReference type="AlphaFoldDB" id="A0A9W7LDC9"/>
<accession>A0A9W7LDC9</accession>
<dbReference type="Pfam" id="PF01757">
    <property type="entry name" value="Acyl_transf_3"/>
    <property type="match status" value="1"/>
</dbReference>
<dbReference type="InterPro" id="IPR002656">
    <property type="entry name" value="Acyl_transf_3_dom"/>
</dbReference>
<sequence length="554" mass="61946">MDDTLLSGTIIMTPNSSMIYSEVYGAGEVDVDVTDSFSEGDHDSINNPVSMMYTPSPHTPIREFPSSPQAASQAFLPVLDNLRTVALATVLIGHFTAITLSIGTVQSPPTILPPLGSLSGAWGSVVQSGRYGVEVFFFLSGYLFRTRTFSPPNNASLYVFSFFMRLVRIVPLYALNLLLWVWIRPSEGPFSDIFNIQANQCGNWNWVKNLIFIQNLVPKWGEESSGRARVPEETCMYHGWYLACDVQMTLCFTLLTYLTSKAPKLRTFVSLAVYVLCILLTYIFSVRNGWSSFLFDGMNVREWEVGWYTAPWFRIGTYSLGGGLRGLQEMGFMRTSHRFNWTLRFVGVAMMLTVIYYGRGRAKNTPCNPYQSAISTSPDSCGSEWTSAQMALWNSLGWGSFSLGLALVVTAGGGEEGWFWRFGARISFSVYLVHPLLINLIITSRQERSDMSSMERVYGVDFAGIAVAVVVLSTILCAEVEVRARRATNSVMNSLFNPSSKPGRGGDVDWDLWRRVTGSKTKTQSEIEFKDDCSEEEKLVEHSTYGSLRIKINH</sequence>
<feature type="transmembrane region" description="Helical" evidence="1">
    <location>
        <begin position="239"/>
        <end position="258"/>
    </location>
</feature>
<feature type="transmembrane region" description="Helical" evidence="1">
    <location>
        <begin position="392"/>
        <end position="410"/>
    </location>
</feature>
<keyword evidence="1" id="KW-1133">Transmembrane helix</keyword>
<dbReference type="EMBL" id="BRYA01000265">
    <property type="protein sequence ID" value="GMI45793.1"/>
    <property type="molecule type" value="Genomic_DNA"/>
</dbReference>
<feature type="transmembrane region" description="Helical" evidence="1">
    <location>
        <begin position="462"/>
        <end position="482"/>
    </location>
</feature>
<feature type="transmembrane region" description="Helical" evidence="1">
    <location>
        <begin position="422"/>
        <end position="442"/>
    </location>
</feature>